<evidence type="ECO:0000256" key="4">
    <source>
        <dbReference type="ARBA" id="ARBA00023136"/>
    </source>
</evidence>
<dbReference type="RefSeq" id="WP_114744011.1">
    <property type="nucleotide sequence ID" value="NZ_QQAY01000001.1"/>
</dbReference>
<keyword evidence="1 5" id="KW-1003">Cell membrane</keyword>
<evidence type="ECO:0000256" key="5">
    <source>
        <dbReference type="HAMAP-Rule" id="MF_01536"/>
    </source>
</evidence>
<gene>
    <name evidence="6" type="ORF">DFR59_101475</name>
</gene>
<evidence type="ECO:0000313" key="6">
    <source>
        <dbReference type="EMBL" id="RDI47810.1"/>
    </source>
</evidence>
<keyword evidence="2 5" id="KW-0812">Transmembrane</keyword>
<comment type="caution">
    <text evidence="6">The sequence shown here is derived from an EMBL/GenBank/DDBJ whole genome shotgun (WGS) entry which is preliminary data.</text>
</comment>
<evidence type="ECO:0000313" key="7">
    <source>
        <dbReference type="Proteomes" id="UP000255326"/>
    </source>
</evidence>
<dbReference type="InterPro" id="IPR010899">
    <property type="entry name" value="UPF0344"/>
</dbReference>
<keyword evidence="4 5" id="KW-0472">Membrane</keyword>
<evidence type="ECO:0000256" key="3">
    <source>
        <dbReference type="ARBA" id="ARBA00022989"/>
    </source>
</evidence>
<dbReference type="Pfam" id="PF07457">
    <property type="entry name" value="DUF1516"/>
    <property type="match status" value="1"/>
</dbReference>
<feature type="transmembrane region" description="Helical" evidence="5">
    <location>
        <begin position="6"/>
        <end position="25"/>
    </location>
</feature>
<accession>A0A370GX31</accession>
<feature type="transmembrane region" description="Helical" evidence="5">
    <location>
        <begin position="37"/>
        <end position="59"/>
    </location>
</feature>
<feature type="transmembrane region" description="Helical" evidence="5">
    <location>
        <begin position="65"/>
        <end position="86"/>
    </location>
</feature>
<organism evidence="6 7">
    <name type="scientific">Falsibacillus pallidus</name>
    <dbReference type="NCBI Taxonomy" id="493781"/>
    <lineage>
        <taxon>Bacteria</taxon>
        <taxon>Bacillati</taxon>
        <taxon>Bacillota</taxon>
        <taxon>Bacilli</taxon>
        <taxon>Bacillales</taxon>
        <taxon>Bacillaceae</taxon>
        <taxon>Falsibacillus</taxon>
    </lineage>
</organism>
<name>A0A370GX31_9BACI</name>
<dbReference type="EMBL" id="QQAY01000001">
    <property type="protein sequence ID" value="RDI47810.1"/>
    <property type="molecule type" value="Genomic_DNA"/>
</dbReference>
<keyword evidence="3 5" id="KW-1133">Transmembrane helix</keyword>
<dbReference type="OrthoDB" id="2365314at2"/>
<proteinExistence type="inferred from homology"/>
<dbReference type="AlphaFoldDB" id="A0A370GX31"/>
<comment type="subcellular location">
    <subcellularLocation>
        <location evidence="5">Cell membrane</location>
        <topology evidence="5">Multi-pass membrane protein</topology>
    </subcellularLocation>
</comment>
<dbReference type="Proteomes" id="UP000255326">
    <property type="component" value="Unassembled WGS sequence"/>
</dbReference>
<protein>
    <recommendedName>
        <fullName evidence="5">UPF0344 protein DFR59_101475</fullName>
    </recommendedName>
</protein>
<evidence type="ECO:0000256" key="2">
    <source>
        <dbReference type="ARBA" id="ARBA00022692"/>
    </source>
</evidence>
<reference evidence="6 7" key="1">
    <citation type="submission" date="2018-07" db="EMBL/GenBank/DDBJ databases">
        <title>Genomic Encyclopedia of Type Strains, Phase IV (KMG-IV): sequencing the most valuable type-strain genomes for metagenomic binning, comparative biology and taxonomic classification.</title>
        <authorList>
            <person name="Goeker M."/>
        </authorList>
    </citation>
    <scope>NUCLEOTIDE SEQUENCE [LARGE SCALE GENOMIC DNA]</scope>
    <source>
        <strain evidence="6 7">DSM 25281</strain>
    </source>
</reference>
<dbReference type="HAMAP" id="MF_01536">
    <property type="entry name" value="UPF0344"/>
    <property type="match status" value="1"/>
</dbReference>
<dbReference type="GO" id="GO:0005886">
    <property type="term" value="C:plasma membrane"/>
    <property type="evidence" value="ECO:0007669"/>
    <property type="project" value="UniProtKB-SubCell"/>
</dbReference>
<keyword evidence="7" id="KW-1185">Reference proteome</keyword>
<feature type="transmembrane region" description="Helical" evidence="5">
    <location>
        <begin position="98"/>
        <end position="118"/>
    </location>
</feature>
<evidence type="ECO:0000256" key="1">
    <source>
        <dbReference type="ARBA" id="ARBA00022475"/>
    </source>
</evidence>
<sequence length="124" mass="13769">MMSTTHAHITTWAIAIILFIVALSLHKSGNLKGFKIVQMILRVFYILIIITGILLYPFGNESANHALYGIKVLAGLLVISMFEMILIKISKGKNAGSFWVIFVIALALVLYLGLRLPLGFHPFL</sequence>
<comment type="similarity">
    <text evidence="5">Belongs to the UPF0344 family.</text>
</comment>